<feature type="transmembrane region" description="Helical" evidence="1">
    <location>
        <begin position="34"/>
        <end position="52"/>
    </location>
</feature>
<gene>
    <name evidence="3" type="ORF">SAMN05216574_108146</name>
</gene>
<dbReference type="OrthoDB" id="3213712at2"/>
<evidence type="ECO:0000313" key="3">
    <source>
        <dbReference type="EMBL" id="SFF06150.1"/>
    </source>
</evidence>
<dbReference type="InterPro" id="IPR019692">
    <property type="entry name" value="CFP-6_PH"/>
</dbReference>
<evidence type="ECO:0000256" key="1">
    <source>
        <dbReference type="SAM" id="Phobius"/>
    </source>
</evidence>
<dbReference type="STRING" id="1798228.SAMN05216574_108146"/>
<feature type="domain" description="Low molecular weight protein antigen 6 PH" evidence="2">
    <location>
        <begin position="54"/>
        <end position="133"/>
    </location>
</feature>
<protein>
    <submittedName>
        <fullName evidence="3">PH domain-containing protein</fullName>
    </submittedName>
</protein>
<keyword evidence="4" id="KW-1185">Reference proteome</keyword>
<feature type="transmembrane region" description="Helical" evidence="1">
    <location>
        <begin position="7"/>
        <end position="28"/>
    </location>
</feature>
<dbReference type="Pfam" id="PF10756">
    <property type="entry name" value="bPH_6"/>
    <property type="match status" value="1"/>
</dbReference>
<proteinExistence type="predicted"/>
<evidence type="ECO:0000313" key="4">
    <source>
        <dbReference type="Proteomes" id="UP000198589"/>
    </source>
</evidence>
<organism evidence="3 4">
    <name type="scientific">Blastococcus tunisiensis</name>
    <dbReference type="NCBI Taxonomy" id="1798228"/>
    <lineage>
        <taxon>Bacteria</taxon>
        <taxon>Bacillati</taxon>
        <taxon>Actinomycetota</taxon>
        <taxon>Actinomycetes</taxon>
        <taxon>Geodermatophilales</taxon>
        <taxon>Geodermatophilaceae</taxon>
        <taxon>Blastococcus</taxon>
    </lineage>
</organism>
<keyword evidence="1" id="KW-0472">Membrane</keyword>
<dbReference type="Proteomes" id="UP000198589">
    <property type="component" value="Unassembled WGS sequence"/>
</dbReference>
<evidence type="ECO:0000259" key="2">
    <source>
        <dbReference type="Pfam" id="PF10756"/>
    </source>
</evidence>
<keyword evidence="1" id="KW-0812">Transmembrane</keyword>
<accession>A0A1I2FNI1</accession>
<sequence length="138" mass="14288">MTWSPPTWDVAATAALGLLLAVGVPFIADTPGRVLLAGAAVLLLGSVLRDLVARPRLAADADGVVVRRLTGTTRRPWGAVRVRVREVRRLGLRGGTLELDGSTGPDDDGPLVVLGRRDLGTAPASVARALRALDPTGG</sequence>
<name>A0A1I2FNI1_9ACTN</name>
<dbReference type="EMBL" id="FOND01000008">
    <property type="protein sequence ID" value="SFF06150.1"/>
    <property type="molecule type" value="Genomic_DNA"/>
</dbReference>
<dbReference type="RefSeq" id="WP_092198646.1">
    <property type="nucleotide sequence ID" value="NZ_FOND01000008.1"/>
</dbReference>
<dbReference type="AlphaFoldDB" id="A0A1I2FNI1"/>
<reference evidence="4" key="1">
    <citation type="submission" date="2016-10" db="EMBL/GenBank/DDBJ databases">
        <authorList>
            <person name="Varghese N."/>
            <person name="Submissions S."/>
        </authorList>
    </citation>
    <scope>NUCLEOTIDE SEQUENCE [LARGE SCALE GENOMIC DNA]</scope>
    <source>
        <strain evidence="4">DSM 46838</strain>
    </source>
</reference>
<keyword evidence="1" id="KW-1133">Transmembrane helix</keyword>